<proteinExistence type="predicted"/>
<organism evidence="2 3">
    <name type="scientific">Methylobacillus flagellatus (strain ATCC 51484 / DSM 6875 / VKM B-1610 / KT)</name>
    <dbReference type="NCBI Taxonomy" id="265072"/>
    <lineage>
        <taxon>Bacteria</taxon>
        <taxon>Pseudomonadati</taxon>
        <taxon>Pseudomonadota</taxon>
        <taxon>Betaproteobacteria</taxon>
        <taxon>Nitrosomonadales</taxon>
        <taxon>Methylophilaceae</taxon>
        <taxon>Methylobacillus</taxon>
    </lineage>
</organism>
<evidence type="ECO:0000313" key="2">
    <source>
        <dbReference type="EMBL" id="ABE49690.1"/>
    </source>
</evidence>
<dbReference type="GO" id="GO:0004519">
    <property type="term" value="F:endonuclease activity"/>
    <property type="evidence" value="ECO:0007669"/>
    <property type="project" value="UniProtKB-KW"/>
</dbReference>
<dbReference type="HOGENOM" id="CLU_060500_3_0_4"/>
<keyword evidence="2" id="KW-0540">Nuclease</keyword>
<keyword evidence="2" id="KW-0255">Endonuclease</keyword>
<keyword evidence="3" id="KW-1185">Reference proteome</keyword>
<dbReference type="InterPro" id="IPR051916">
    <property type="entry name" value="GPI-anchor_lipid_remodeler"/>
</dbReference>
<dbReference type="Pfam" id="PF03372">
    <property type="entry name" value="Exo_endo_phos"/>
    <property type="match status" value="1"/>
</dbReference>
<dbReference type="InterPro" id="IPR036691">
    <property type="entry name" value="Endo/exonu/phosph_ase_sf"/>
</dbReference>
<dbReference type="PANTHER" id="PTHR14859">
    <property type="entry name" value="CALCOFLUOR WHITE HYPERSENSITIVE PROTEIN PRECURSOR"/>
    <property type="match status" value="1"/>
</dbReference>
<dbReference type="STRING" id="265072.Mfla_1422"/>
<dbReference type="AlphaFoldDB" id="Q1H1E7"/>
<feature type="domain" description="Endonuclease/exonuclease/phosphatase" evidence="1">
    <location>
        <begin position="9"/>
        <end position="226"/>
    </location>
</feature>
<dbReference type="EMBL" id="CP000284">
    <property type="protein sequence ID" value="ABE49690.1"/>
    <property type="molecule type" value="Genomic_DNA"/>
</dbReference>
<dbReference type="eggNOG" id="COG3568">
    <property type="taxonomic scope" value="Bacteria"/>
</dbReference>
<keyword evidence="2" id="KW-0269">Exonuclease</keyword>
<reference evidence="2 3" key="1">
    <citation type="submission" date="2006-03" db="EMBL/GenBank/DDBJ databases">
        <title>Complete sequence of Methylobacillus flagellatus KT.</title>
        <authorList>
            <consortium name="US DOE Joint Genome Institute"/>
            <person name="Copeland A."/>
            <person name="Lucas S."/>
            <person name="Lapidus A."/>
            <person name="Barry K."/>
            <person name="Detter J.C."/>
            <person name="Glavina del Rio T."/>
            <person name="Hammon N."/>
            <person name="Israni S."/>
            <person name="Dalin E."/>
            <person name="Tice H."/>
            <person name="Pitluck S."/>
            <person name="Brettin T."/>
            <person name="Bruce D."/>
            <person name="Han C."/>
            <person name="Tapia R."/>
            <person name="Saunders E."/>
            <person name="Gilna P."/>
            <person name="Schmutz J."/>
            <person name="Larimer F."/>
            <person name="Land M."/>
            <person name="Kyrpides N."/>
            <person name="Anderson I."/>
            <person name="Richardson P."/>
        </authorList>
    </citation>
    <scope>NUCLEOTIDE SEQUENCE [LARGE SCALE GENOMIC DNA]</scope>
    <source>
        <strain evidence="3">KT / ATCC 51484 / DSM 6875</strain>
    </source>
</reference>
<evidence type="ECO:0000313" key="3">
    <source>
        <dbReference type="Proteomes" id="UP000002440"/>
    </source>
</evidence>
<dbReference type="GO" id="GO:0006506">
    <property type="term" value="P:GPI anchor biosynthetic process"/>
    <property type="evidence" value="ECO:0007669"/>
    <property type="project" value="TreeGrafter"/>
</dbReference>
<dbReference type="Gene3D" id="3.60.10.10">
    <property type="entry name" value="Endonuclease/exonuclease/phosphatase"/>
    <property type="match status" value="1"/>
</dbReference>
<sequence length="235" mass="26826">MQKIRLLCFNIHGGRSLDGKRDLSRVHGLMQRLDIDIGVFQEMETRPSRGGASNDVQTLAGPERPHHLICPSMEEGAGWYGNLIVSRYPIIRGLRHNLETHPSLEPRYAADALVQLPWGRLRVIGTHLSLSVFERRSEAENLLRLMQAVEEEERSPILLMGDINEWQVPSPLLRYLNRCFTPLPCKPTFPSLCPVFRLDRVWHDAPGIRVTAHRLPGKGIRKLSDHLPLVVELEY</sequence>
<dbReference type="GO" id="GO:0004527">
    <property type="term" value="F:exonuclease activity"/>
    <property type="evidence" value="ECO:0007669"/>
    <property type="project" value="UniProtKB-KW"/>
</dbReference>
<name>Q1H1E7_METFK</name>
<evidence type="ECO:0000259" key="1">
    <source>
        <dbReference type="Pfam" id="PF03372"/>
    </source>
</evidence>
<dbReference type="SUPFAM" id="SSF56219">
    <property type="entry name" value="DNase I-like"/>
    <property type="match status" value="1"/>
</dbReference>
<dbReference type="RefSeq" id="WP_011479644.1">
    <property type="nucleotide sequence ID" value="NC_007947.1"/>
</dbReference>
<dbReference type="GO" id="GO:0016020">
    <property type="term" value="C:membrane"/>
    <property type="evidence" value="ECO:0007669"/>
    <property type="project" value="GOC"/>
</dbReference>
<dbReference type="Proteomes" id="UP000002440">
    <property type="component" value="Chromosome"/>
</dbReference>
<dbReference type="KEGG" id="mfa:Mfla_1422"/>
<protein>
    <submittedName>
        <fullName evidence="2">Endonuclease/exonuclease/phosphatase</fullName>
    </submittedName>
</protein>
<dbReference type="InterPro" id="IPR005135">
    <property type="entry name" value="Endo/exonuclease/phosphatase"/>
</dbReference>
<keyword evidence="2" id="KW-0378">Hydrolase</keyword>
<gene>
    <name evidence="2" type="ordered locus">Mfla_1422</name>
</gene>
<dbReference type="PANTHER" id="PTHR14859:SF15">
    <property type="entry name" value="ENDONUCLEASE_EXONUCLEASE_PHOSPHATASE DOMAIN-CONTAINING PROTEIN"/>
    <property type="match status" value="1"/>
</dbReference>
<accession>Q1H1E7</accession>
<dbReference type="OrthoDB" id="9793162at2"/>